<accession>A0ABN7YAD8</accession>
<dbReference type="EC" id="3.5.1.32" evidence="3"/>
<dbReference type="InterPro" id="IPR002933">
    <property type="entry name" value="Peptidase_M20"/>
</dbReference>
<reference evidence="3 4" key="1">
    <citation type="submission" date="2021-08" db="EMBL/GenBank/DDBJ databases">
        <authorList>
            <person name="Peeters C."/>
        </authorList>
    </citation>
    <scope>NUCLEOTIDE SEQUENCE [LARGE SCALE GENOMIC DNA]</scope>
    <source>
        <strain evidence="3 4">LMG 23992</strain>
    </source>
</reference>
<gene>
    <name evidence="3" type="primary">hipO_1</name>
    <name evidence="3" type="ORF">LMG23992_01355</name>
</gene>
<sequence>MSQGAVIIPEIHAHQAEFVALRRDIHAHPELGFEEVRTSRLVADKLAEWGYDVTAGVGGTGVVGQLKLGNGTRRIGIRADMDALPIVEATGLPYASTHHGKMHACGHDGHTAILLAAAHYFAATRRFDGTLNLIFQPAEEGQGGAQRMVADGLFKRFPCDAVYALHNAPGVQLGHFVVHEGPALASADTVTITLTGKGAHGAMPQYGRDPVVAAAAIVMALQTIVARNLSATDAGVITVGSLQAGTTHNVIPETAKILLTVRALDRTVRDTLEARLREVVDLQARSLGVSAEIHYHKVTSVVVNTPDETRFIRGVIQDLVGQDCVQDMGKGAMGSEDFSWMLDEVPGCYVLLGNGSGSQGGCMVHNPGYDFNDEALPLGASMWARLVERYLVAA</sequence>
<dbReference type="InterPro" id="IPR011650">
    <property type="entry name" value="Peptidase_M20_dimer"/>
</dbReference>
<evidence type="ECO:0000313" key="4">
    <source>
        <dbReference type="Proteomes" id="UP000727654"/>
    </source>
</evidence>
<dbReference type="PIRSF" id="PIRSF005962">
    <property type="entry name" value="Pept_M20D_amidohydro"/>
    <property type="match status" value="1"/>
</dbReference>
<dbReference type="Gene3D" id="3.40.630.10">
    <property type="entry name" value="Zn peptidases"/>
    <property type="match status" value="1"/>
</dbReference>
<dbReference type="SUPFAM" id="SSF53187">
    <property type="entry name" value="Zn-dependent exopeptidases"/>
    <property type="match status" value="1"/>
</dbReference>
<dbReference type="SUPFAM" id="SSF55031">
    <property type="entry name" value="Bacterial exopeptidase dimerisation domain"/>
    <property type="match status" value="1"/>
</dbReference>
<dbReference type="InterPro" id="IPR036264">
    <property type="entry name" value="Bact_exopeptidase_dim_dom"/>
</dbReference>
<proteinExistence type="predicted"/>
<evidence type="ECO:0000256" key="1">
    <source>
        <dbReference type="ARBA" id="ARBA00022801"/>
    </source>
</evidence>
<organism evidence="3 4">
    <name type="scientific">Cupriavidus laharis</name>
    <dbReference type="NCBI Taxonomy" id="151654"/>
    <lineage>
        <taxon>Bacteria</taxon>
        <taxon>Pseudomonadati</taxon>
        <taxon>Pseudomonadota</taxon>
        <taxon>Betaproteobacteria</taxon>
        <taxon>Burkholderiales</taxon>
        <taxon>Burkholderiaceae</taxon>
        <taxon>Cupriavidus</taxon>
    </lineage>
</organism>
<evidence type="ECO:0000313" key="3">
    <source>
        <dbReference type="EMBL" id="CAG9168945.1"/>
    </source>
</evidence>
<name>A0ABN7YAD8_9BURK</name>
<evidence type="ECO:0000259" key="2">
    <source>
        <dbReference type="Pfam" id="PF07687"/>
    </source>
</evidence>
<dbReference type="InterPro" id="IPR017439">
    <property type="entry name" value="Amidohydrolase"/>
</dbReference>
<dbReference type="GO" id="GO:0047980">
    <property type="term" value="F:hippurate hydrolase activity"/>
    <property type="evidence" value="ECO:0007669"/>
    <property type="project" value="UniProtKB-EC"/>
</dbReference>
<keyword evidence="1 3" id="KW-0378">Hydrolase</keyword>
<comment type="caution">
    <text evidence="3">The sequence shown here is derived from an EMBL/GenBank/DDBJ whole genome shotgun (WGS) entry which is preliminary data.</text>
</comment>
<dbReference type="PANTHER" id="PTHR11014:SF63">
    <property type="entry name" value="METALLOPEPTIDASE, PUTATIVE (AFU_ORTHOLOGUE AFUA_6G09600)-RELATED"/>
    <property type="match status" value="1"/>
</dbReference>
<dbReference type="Proteomes" id="UP000727654">
    <property type="component" value="Unassembled WGS sequence"/>
</dbReference>
<dbReference type="EMBL" id="CAJZAI010000002">
    <property type="protein sequence ID" value="CAG9168945.1"/>
    <property type="molecule type" value="Genomic_DNA"/>
</dbReference>
<protein>
    <submittedName>
        <fullName evidence="3">Hippurate hydrolase</fullName>
        <ecNumber evidence="3">3.5.1.32</ecNumber>
    </submittedName>
</protein>
<dbReference type="CDD" id="cd05666">
    <property type="entry name" value="M20_Acy1-like"/>
    <property type="match status" value="1"/>
</dbReference>
<dbReference type="RefSeq" id="WP_224078999.1">
    <property type="nucleotide sequence ID" value="NZ_CAJZAI010000002.1"/>
</dbReference>
<dbReference type="Pfam" id="PF01546">
    <property type="entry name" value="Peptidase_M20"/>
    <property type="match status" value="1"/>
</dbReference>
<dbReference type="NCBIfam" id="TIGR01891">
    <property type="entry name" value="amidohydrolases"/>
    <property type="match status" value="1"/>
</dbReference>
<keyword evidence="4" id="KW-1185">Reference proteome</keyword>
<dbReference type="PANTHER" id="PTHR11014">
    <property type="entry name" value="PEPTIDASE M20 FAMILY MEMBER"/>
    <property type="match status" value="1"/>
</dbReference>
<dbReference type="Pfam" id="PF07687">
    <property type="entry name" value="M20_dimer"/>
    <property type="match status" value="1"/>
</dbReference>
<feature type="domain" description="Peptidase M20 dimerisation" evidence="2">
    <location>
        <begin position="188"/>
        <end position="281"/>
    </location>
</feature>
<dbReference type="Gene3D" id="3.30.70.360">
    <property type="match status" value="1"/>
</dbReference>